<evidence type="ECO:0008006" key="3">
    <source>
        <dbReference type="Google" id="ProtNLM"/>
    </source>
</evidence>
<protein>
    <recommendedName>
        <fullName evidence="3">HMG box domain-containing protein</fullName>
    </recommendedName>
</protein>
<evidence type="ECO:0000313" key="2">
    <source>
        <dbReference type="Proteomes" id="UP000265703"/>
    </source>
</evidence>
<keyword evidence="2" id="KW-1185">Reference proteome</keyword>
<dbReference type="EMBL" id="QKYT01000184">
    <property type="protein sequence ID" value="RIA90359.1"/>
    <property type="molecule type" value="Genomic_DNA"/>
</dbReference>
<accession>A0A397SZ91</accession>
<dbReference type="Proteomes" id="UP000265703">
    <property type="component" value="Unassembled WGS sequence"/>
</dbReference>
<dbReference type="AlphaFoldDB" id="A0A397SZ91"/>
<gene>
    <name evidence="1" type="ORF">C1645_737923</name>
</gene>
<name>A0A397SZ91_9GLOM</name>
<reference evidence="1 2" key="1">
    <citation type="submission" date="2018-06" db="EMBL/GenBank/DDBJ databases">
        <title>Comparative genomics reveals the genomic features of Rhizophagus irregularis, R. cerebriforme, R. diaphanum and Gigaspora rosea, and their symbiotic lifestyle signature.</title>
        <authorList>
            <person name="Morin E."/>
            <person name="San Clemente H."/>
            <person name="Chen E.C.H."/>
            <person name="De La Providencia I."/>
            <person name="Hainaut M."/>
            <person name="Kuo A."/>
            <person name="Kohler A."/>
            <person name="Murat C."/>
            <person name="Tang N."/>
            <person name="Roy S."/>
            <person name="Loubradou J."/>
            <person name="Henrissat B."/>
            <person name="Grigoriev I.V."/>
            <person name="Corradi N."/>
            <person name="Roux C."/>
            <person name="Martin F.M."/>
        </authorList>
    </citation>
    <scope>NUCLEOTIDE SEQUENCE [LARGE SCALE GENOMIC DNA]</scope>
    <source>
        <strain evidence="1 2">DAOM 227022</strain>
    </source>
</reference>
<evidence type="ECO:0000313" key="1">
    <source>
        <dbReference type="EMBL" id="RIA90359.1"/>
    </source>
</evidence>
<dbReference type="OrthoDB" id="2396014at2759"/>
<organism evidence="1 2">
    <name type="scientific">Glomus cerebriforme</name>
    <dbReference type="NCBI Taxonomy" id="658196"/>
    <lineage>
        <taxon>Eukaryota</taxon>
        <taxon>Fungi</taxon>
        <taxon>Fungi incertae sedis</taxon>
        <taxon>Mucoromycota</taxon>
        <taxon>Glomeromycotina</taxon>
        <taxon>Glomeromycetes</taxon>
        <taxon>Glomerales</taxon>
        <taxon>Glomeraceae</taxon>
        <taxon>Glomus</taxon>
    </lineage>
</organism>
<sequence>MDDRARVQSLLSQYAPPRHHGNMNDQLEWTLTPQQIRPLIPPGVMDLLSTNIVDFRGSKRFHGKNAYHFACLLRAQSQGVTLPINANFSTRISTMVSNLWSNEPNNIKEVYIQIAGQADHIYQFHNAQFPQEIYIIDVIMTTYYRHNFDRLTFTRDARFREDG</sequence>
<comment type="caution">
    <text evidence="1">The sequence shown here is derived from an EMBL/GenBank/DDBJ whole genome shotgun (WGS) entry which is preliminary data.</text>
</comment>
<proteinExistence type="predicted"/>